<dbReference type="SMART" id="SM00516">
    <property type="entry name" value="SEC14"/>
    <property type="match status" value="1"/>
</dbReference>
<evidence type="ECO:0000259" key="1">
    <source>
        <dbReference type="PROSITE" id="PS50191"/>
    </source>
</evidence>
<dbReference type="KEGG" id="mtr:25482129"/>
<proteinExistence type="predicted"/>
<dbReference type="ExpressionAtlas" id="A0A072VE77">
    <property type="expression patterns" value="differential"/>
</dbReference>
<dbReference type="InterPro" id="IPR036273">
    <property type="entry name" value="CRAL/TRIO_N_dom_sf"/>
</dbReference>
<reference evidence="2 5" key="2">
    <citation type="journal article" date="2014" name="BMC Genomics">
        <title>An improved genome release (version Mt4.0) for the model legume Medicago truncatula.</title>
        <authorList>
            <person name="Tang H."/>
            <person name="Krishnakumar V."/>
            <person name="Bidwell S."/>
            <person name="Rosen B."/>
            <person name="Chan A."/>
            <person name="Zhou S."/>
            <person name="Gentzbittel L."/>
            <person name="Childs K.L."/>
            <person name="Yandell M."/>
            <person name="Gundlach H."/>
            <person name="Mayer K.F."/>
            <person name="Schwartz D.C."/>
            <person name="Town C.D."/>
        </authorList>
    </citation>
    <scope>GENOME REANNOTATION</scope>
    <source>
        <strain evidence="2">A17</strain>
        <strain evidence="4 5">cv. Jemalong A17</strain>
    </source>
</reference>
<dbReference type="InterPro" id="IPR011074">
    <property type="entry name" value="CRAL/TRIO_N_dom"/>
</dbReference>
<protein>
    <submittedName>
        <fullName evidence="3">Putative CRAL-TRIO lipid binding domain, CRAL/TRIO domain-containing protein</fullName>
    </submittedName>
    <submittedName>
        <fullName evidence="2">Sec14p-like phosphatidylinositol transfer family protein</fullName>
    </submittedName>
</protein>
<dbReference type="EnsemblPlants" id="KEH40127">
    <property type="protein sequence ID" value="KEH40127"/>
    <property type="gene ID" value="MTR_1g022185"/>
</dbReference>
<accession>A0A072VE77</accession>
<dbReference type="HOGENOM" id="CLU_014001_3_1_1"/>
<sequence length="293" mass="34089">MFNLWGGSQQDQQNKEAYAESKIKELKLAIGPLSGHDLKYCTDACLKRYLEARNWNVDKSKKMLKETLKWRSVYKPEEIRWDEVAVEGETGKMYRAGFHDRQGRTVLILRPGMQNTSSIDNQIKHLVYLLENAMLNLPPGQEQMAWLIDFTGWSITNNVPLKSARETISILQNHYPERLGIAFLYNPPRIFEAFWKIVKYFLDNKTFHKVKFVYPKNKDSVELMRSYFDDENLPSELGGKSILNYNHEEFSKIMAQDDLKCADYWGTDEKLRNHRHCAAEVAPEPVCSETPAT</sequence>
<dbReference type="AlphaFoldDB" id="A0A072VE77"/>
<dbReference type="SUPFAM" id="SSF46938">
    <property type="entry name" value="CRAL/TRIO N-terminal domain"/>
    <property type="match status" value="1"/>
</dbReference>
<evidence type="ECO:0000313" key="3">
    <source>
        <dbReference type="EMBL" id="RHN77460.1"/>
    </source>
</evidence>
<dbReference type="InterPro" id="IPR036865">
    <property type="entry name" value="CRAL-TRIO_dom_sf"/>
</dbReference>
<dbReference type="PANTHER" id="PTHR45824">
    <property type="entry name" value="GH16843P"/>
    <property type="match status" value="1"/>
</dbReference>
<feature type="domain" description="CRAL-TRIO" evidence="1">
    <location>
        <begin position="83"/>
        <end position="245"/>
    </location>
</feature>
<reference evidence="3" key="4">
    <citation type="journal article" date="2018" name="Nat. Plants">
        <title>Whole-genome landscape of Medicago truncatula symbiotic genes.</title>
        <authorList>
            <person name="Pecrix Y."/>
            <person name="Gamas P."/>
            <person name="Carrere S."/>
        </authorList>
    </citation>
    <scope>NUCLEOTIDE SEQUENCE</scope>
    <source>
        <tissue evidence="3">Leaves</tissue>
    </source>
</reference>
<dbReference type="SUPFAM" id="SSF52087">
    <property type="entry name" value="CRAL/TRIO domain"/>
    <property type="match status" value="1"/>
</dbReference>
<dbReference type="PANTHER" id="PTHR45824:SF22">
    <property type="entry name" value="SEC14P-LIKE PHOSPHATIDYLINOSITOL TRANSFER FAMILY PROTEIN"/>
    <property type="match status" value="1"/>
</dbReference>
<dbReference type="Proteomes" id="UP000002051">
    <property type="component" value="Unassembled WGS sequence"/>
</dbReference>
<evidence type="ECO:0000313" key="2">
    <source>
        <dbReference type="EMBL" id="KEH40127.1"/>
    </source>
</evidence>
<evidence type="ECO:0000313" key="5">
    <source>
        <dbReference type="Proteomes" id="UP000002051"/>
    </source>
</evidence>
<dbReference type="Pfam" id="PF03765">
    <property type="entry name" value="CRAL_TRIO_N"/>
    <property type="match status" value="1"/>
</dbReference>
<dbReference type="Proteomes" id="UP000265566">
    <property type="component" value="Chromosome 1"/>
</dbReference>
<name>A0A072VE77_MEDTR</name>
<dbReference type="FunFam" id="3.40.525.10:FF:000008">
    <property type="entry name" value="Phosphatidylinositol transfer protein 3"/>
    <property type="match status" value="1"/>
</dbReference>
<dbReference type="SMART" id="SM01100">
    <property type="entry name" value="CRAL_TRIO_N"/>
    <property type="match status" value="1"/>
</dbReference>
<dbReference type="Gramene" id="rna922">
    <property type="protein sequence ID" value="RHN77460.1"/>
    <property type="gene ID" value="gene922"/>
</dbReference>
<organism evidence="2 5">
    <name type="scientific">Medicago truncatula</name>
    <name type="common">Barrel medic</name>
    <name type="synonym">Medicago tribuloides</name>
    <dbReference type="NCBI Taxonomy" id="3880"/>
    <lineage>
        <taxon>Eukaryota</taxon>
        <taxon>Viridiplantae</taxon>
        <taxon>Streptophyta</taxon>
        <taxon>Embryophyta</taxon>
        <taxon>Tracheophyta</taxon>
        <taxon>Spermatophyta</taxon>
        <taxon>Magnoliopsida</taxon>
        <taxon>eudicotyledons</taxon>
        <taxon>Gunneridae</taxon>
        <taxon>Pentapetalae</taxon>
        <taxon>rosids</taxon>
        <taxon>fabids</taxon>
        <taxon>Fabales</taxon>
        <taxon>Fabaceae</taxon>
        <taxon>Papilionoideae</taxon>
        <taxon>50 kb inversion clade</taxon>
        <taxon>NPAAA clade</taxon>
        <taxon>Hologalegina</taxon>
        <taxon>IRL clade</taxon>
        <taxon>Trifolieae</taxon>
        <taxon>Medicago</taxon>
    </lineage>
</organism>
<dbReference type="Pfam" id="PF00650">
    <property type="entry name" value="CRAL_TRIO"/>
    <property type="match status" value="1"/>
</dbReference>
<dbReference type="OrthoDB" id="75724at2759"/>
<reference evidence="2 5" key="1">
    <citation type="journal article" date="2011" name="Nature">
        <title>The Medicago genome provides insight into the evolution of rhizobial symbioses.</title>
        <authorList>
            <person name="Young N.D."/>
            <person name="Debelle F."/>
            <person name="Oldroyd G.E."/>
            <person name="Geurts R."/>
            <person name="Cannon S.B."/>
            <person name="Udvardi M.K."/>
            <person name="Benedito V.A."/>
            <person name="Mayer K.F."/>
            <person name="Gouzy J."/>
            <person name="Schoof H."/>
            <person name="Van de Peer Y."/>
            <person name="Proost S."/>
            <person name="Cook D.R."/>
            <person name="Meyers B.C."/>
            <person name="Spannagl M."/>
            <person name="Cheung F."/>
            <person name="De Mita S."/>
            <person name="Krishnakumar V."/>
            <person name="Gundlach H."/>
            <person name="Zhou S."/>
            <person name="Mudge J."/>
            <person name="Bharti A.K."/>
            <person name="Murray J.D."/>
            <person name="Naoumkina M.A."/>
            <person name="Rosen B."/>
            <person name="Silverstein K.A."/>
            <person name="Tang H."/>
            <person name="Rombauts S."/>
            <person name="Zhao P.X."/>
            <person name="Zhou P."/>
            <person name="Barbe V."/>
            <person name="Bardou P."/>
            <person name="Bechner M."/>
            <person name="Bellec A."/>
            <person name="Berger A."/>
            <person name="Berges H."/>
            <person name="Bidwell S."/>
            <person name="Bisseling T."/>
            <person name="Choisne N."/>
            <person name="Couloux A."/>
            <person name="Denny R."/>
            <person name="Deshpande S."/>
            <person name="Dai X."/>
            <person name="Doyle J.J."/>
            <person name="Dudez A.M."/>
            <person name="Farmer A.D."/>
            <person name="Fouteau S."/>
            <person name="Franken C."/>
            <person name="Gibelin C."/>
            <person name="Gish J."/>
            <person name="Goldstein S."/>
            <person name="Gonzalez A.J."/>
            <person name="Green P.J."/>
            <person name="Hallab A."/>
            <person name="Hartog M."/>
            <person name="Hua A."/>
            <person name="Humphray S.J."/>
            <person name="Jeong D.H."/>
            <person name="Jing Y."/>
            <person name="Jocker A."/>
            <person name="Kenton S.M."/>
            <person name="Kim D.J."/>
            <person name="Klee K."/>
            <person name="Lai H."/>
            <person name="Lang C."/>
            <person name="Lin S."/>
            <person name="Macmil S.L."/>
            <person name="Magdelenat G."/>
            <person name="Matthews L."/>
            <person name="McCorrison J."/>
            <person name="Monaghan E.L."/>
            <person name="Mun J.H."/>
            <person name="Najar F.Z."/>
            <person name="Nicholson C."/>
            <person name="Noirot C."/>
            <person name="O'Bleness M."/>
            <person name="Paule C.R."/>
            <person name="Poulain J."/>
            <person name="Prion F."/>
            <person name="Qin B."/>
            <person name="Qu C."/>
            <person name="Retzel E.F."/>
            <person name="Riddle C."/>
            <person name="Sallet E."/>
            <person name="Samain S."/>
            <person name="Samson N."/>
            <person name="Sanders I."/>
            <person name="Saurat O."/>
            <person name="Scarpelli C."/>
            <person name="Schiex T."/>
            <person name="Segurens B."/>
            <person name="Severin A.J."/>
            <person name="Sherrier D.J."/>
            <person name="Shi R."/>
            <person name="Sims S."/>
            <person name="Singer S.R."/>
            <person name="Sinharoy S."/>
            <person name="Sterck L."/>
            <person name="Viollet A."/>
            <person name="Wang B.B."/>
            <person name="Wang K."/>
            <person name="Wang M."/>
            <person name="Wang X."/>
            <person name="Warfsmann J."/>
            <person name="Weissenbach J."/>
            <person name="White D.D."/>
            <person name="White J.D."/>
            <person name="Wiley G.B."/>
            <person name="Wincker P."/>
            <person name="Xing Y."/>
            <person name="Yang L."/>
            <person name="Yao Z."/>
            <person name="Ying F."/>
            <person name="Zhai J."/>
            <person name="Zhou L."/>
            <person name="Zuber A."/>
            <person name="Denarie J."/>
            <person name="Dixon R.A."/>
            <person name="May G.D."/>
            <person name="Schwartz D.C."/>
            <person name="Rogers J."/>
            <person name="Quetier F."/>
            <person name="Town C.D."/>
            <person name="Roe B.A."/>
        </authorList>
    </citation>
    <scope>NUCLEOTIDE SEQUENCE [LARGE SCALE GENOMIC DNA]</scope>
    <source>
        <strain evidence="2">A17</strain>
        <strain evidence="4 5">cv. Jemalong A17</strain>
    </source>
</reference>
<dbReference type="PROSITE" id="PS50191">
    <property type="entry name" value="CRAL_TRIO"/>
    <property type="match status" value="1"/>
</dbReference>
<dbReference type="EMBL" id="PSQE01000001">
    <property type="protein sequence ID" value="RHN77460.1"/>
    <property type="molecule type" value="Genomic_DNA"/>
</dbReference>
<dbReference type="CDD" id="cd00170">
    <property type="entry name" value="SEC14"/>
    <property type="match status" value="1"/>
</dbReference>
<dbReference type="GO" id="GO:0008526">
    <property type="term" value="F:phosphatidylinositol transfer activity"/>
    <property type="evidence" value="ECO:0000318"/>
    <property type="project" value="GO_Central"/>
</dbReference>
<dbReference type="Gene3D" id="3.40.525.10">
    <property type="entry name" value="CRAL-TRIO lipid binding domain"/>
    <property type="match status" value="1"/>
</dbReference>
<evidence type="ECO:0000313" key="4">
    <source>
        <dbReference type="EnsemblPlants" id="KEH40127"/>
    </source>
</evidence>
<gene>
    <name evidence="4" type="primary">25482129</name>
    <name evidence="2" type="ordered locus">MTR_1g022185</name>
    <name evidence="3" type="ORF">MtrunA17_Chr1g0155071</name>
</gene>
<keyword evidence="5" id="KW-1185">Reference proteome</keyword>
<dbReference type="EMBL" id="CM001217">
    <property type="protein sequence ID" value="KEH40127.1"/>
    <property type="molecule type" value="Genomic_DNA"/>
</dbReference>
<reference evidence="4" key="3">
    <citation type="submission" date="2015-04" db="UniProtKB">
        <authorList>
            <consortium name="EnsemblPlants"/>
        </authorList>
    </citation>
    <scope>IDENTIFICATION</scope>
    <source>
        <strain evidence="4">cv. Jemalong A17</strain>
    </source>
</reference>
<dbReference type="InterPro" id="IPR001251">
    <property type="entry name" value="CRAL-TRIO_dom"/>
</dbReference>
<dbReference type="InterPro" id="IPR052578">
    <property type="entry name" value="PI_Transfer_CRAL-TRIO"/>
</dbReference>